<dbReference type="Proteomes" id="UP001158050">
    <property type="component" value="Unassembled WGS sequence"/>
</dbReference>
<keyword evidence="2" id="KW-1185">Reference proteome</keyword>
<accession>A0ABY1R4P0</accession>
<dbReference type="RefSeq" id="WP_283417102.1">
    <property type="nucleotide sequence ID" value="NZ_FXUO01000005.1"/>
</dbReference>
<gene>
    <name evidence="1" type="ORF">SAMN05421679_105272</name>
</gene>
<protein>
    <submittedName>
        <fullName evidence="1">Uncharacterized protein</fullName>
    </submittedName>
</protein>
<sequence length="80" mass="9736">MDINSSNFEVFEKEIIGKTREEIEAFLKFPLVSKCDEQYIYIIKRRFFGLYKKRLYLYFIEEELGTIILVLDRIKICDKK</sequence>
<organism evidence="1 2">
    <name type="scientific">Epilithonimonas pallida</name>
    <dbReference type="NCBI Taxonomy" id="373671"/>
    <lineage>
        <taxon>Bacteria</taxon>
        <taxon>Pseudomonadati</taxon>
        <taxon>Bacteroidota</taxon>
        <taxon>Flavobacteriia</taxon>
        <taxon>Flavobacteriales</taxon>
        <taxon>Weeksellaceae</taxon>
        <taxon>Chryseobacterium group</taxon>
        <taxon>Epilithonimonas</taxon>
    </lineage>
</organism>
<evidence type="ECO:0000313" key="1">
    <source>
        <dbReference type="EMBL" id="SMP94190.1"/>
    </source>
</evidence>
<comment type="caution">
    <text evidence="1">The sequence shown here is derived from an EMBL/GenBank/DDBJ whole genome shotgun (WGS) entry which is preliminary data.</text>
</comment>
<reference evidence="1 2" key="1">
    <citation type="submission" date="2017-05" db="EMBL/GenBank/DDBJ databases">
        <authorList>
            <person name="Varghese N."/>
            <person name="Submissions S."/>
        </authorList>
    </citation>
    <scope>NUCLEOTIDE SEQUENCE [LARGE SCALE GENOMIC DNA]</scope>
    <source>
        <strain evidence="1 2">DSM 18015</strain>
    </source>
</reference>
<name>A0ABY1R4P0_9FLAO</name>
<dbReference type="EMBL" id="FXUO01000005">
    <property type="protein sequence ID" value="SMP94190.1"/>
    <property type="molecule type" value="Genomic_DNA"/>
</dbReference>
<evidence type="ECO:0000313" key="2">
    <source>
        <dbReference type="Proteomes" id="UP001158050"/>
    </source>
</evidence>
<proteinExistence type="predicted"/>